<dbReference type="InterPro" id="IPR053144">
    <property type="entry name" value="Acetyltransferase_Butenolide"/>
</dbReference>
<evidence type="ECO:0000313" key="2">
    <source>
        <dbReference type="EMBL" id="APR51743.1"/>
    </source>
</evidence>
<dbReference type="EMBL" id="CP018820">
    <property type="protein sequence ID" value="APR51743.1"/>
    <property type="molecule type" value="Genomic_DNA"/>
</dbReference>
<dbReference type="STRING" id="93064.BRX40_04185"/>
<dbReference type="EMBL" id="QQWO01000001">
    <property type="protein sequence ID" value="RSV08224.1"/>
    <property type="molecule type" value="Genomic_DNA"/>
</dbReference>
<dbReference type="SUPFAM" id="SSF55729">
    <property type="entry name" value="Acyl-CoA N-acyltransferases (Nat)"/>
    <property type="match status" value="1"/>
</dbReference>
<organism evidence="2 5">
    <name type="scientific">Sphingomonas koreensis</name>
    <dbReference type="NCBI Taxonomy" id="93064"/>
    <lineage>
        <taxon>Bacteria</taxon>
        <taxon>Pseudomonadati</taxon>
        <taxon>Pseudomonadota</taxon>
        <taxon>Alphaproteobacteria</taxon>
        <taxon>Sphingomonadales</taxon>
        <taxon>Sphingomonadaceae</taxon>
        <taxon>Sphingomonas</taxon>
    </lineage>
</organism>
<evidence type="ECO:0000313" key="3">
    <source>
        <dbReference type="EMBL" id="RSV08224.1"/>
    </source>
</evidence>
<proteinExistence type="predicted"/>
<reference evidence="5" key="2">
    <citation type="submission" date="2016-12" db="EMBL/GenBank/DDBJ databases">
        <title>Whole genome sequencing of Sphingomonas sp. ABOJV.</title>
        <authorList>
            <person name="Conlan S."/>
            <person name="Thomas P.J."/>
            <person name="Mullikin J."/>
            <person name="Palmore T.N."/>
            <person name="Frank K.M."/>
            <person name="Segre J.A."/>
        </authorList>
    </citation>
    <scope>NUCLEOTIDE SEQUENCE [LARGE SCALE GENOMIC DNA]</scope>
    <source>
        <strain evidence="5">ABOJV</strain>
    </source>
</reference>
<dbReference type="RefSeq" id="WP_066572745.1">
    <property type="nucleotide sequence ID" value="NZ_CP018820.1"/>
</dbReference>
<name>A0A1L6J716_9SPHN</name>
<evidence type="ECO:0000313" key="5">
    <source>
        <dbReference type="Proteomes" id="UP000185161"/>
    </source>
</evidence>
<dbReference type="Proteomes" id="UP000287746">
    <property type="component" value="Unassembled WGS sequence"/>
</dbReference>
<evidence type="ECO:0000259" key="1">
    <source>
        <dbReference type="PROSITE" id="PS51186"/>
    </source>
</evidence>
<dbReference type="Gene3D" id="3.40.630.30">
    <property type="match status" value="1"/>
</dbReference>
<accession>A0A1L6J716</accession>
<evidence type="ECO:0000313" key="4">
    <source>
        <dbReference type="EMBL" id="RSY88100.1"/>
    </source>
</evidence>
<sequence>MTQGYDISLDPARLQLDVIHGFIAGSYWASGMPRETLARAISNSVCVGAYRDEEQVGFARVVTDRATFAYLADVFVLPDHGGKGLAKAMVRALHDHPELQGLRRWMLATSDAHGVYAALGWQPIAQPELFMQRHDPDVYRRSAA</sequence>
<dbReference type="InterPro" id="IPR000182">
    <property type="entry name" value="GNAT_dom"/>
</dbReference>
<dbReference type="PANTHER" id="PTHR43233:SF1">
    <property type="entry name" value="FAMILY N-ACETYLTRANSFERASE, PUTATIVE (AFU_ORTHOLOGUE AFUA_6G03350)-RELATED"/>
    <property type="match status" value="1"/>
</dbReference>
<dbReference type="KEGG" id="skr:BRX40_04185"/>
<feature type="domain" description="N-acetyltransferase" evidence="1">
    <location>
        <begin position="7"/>
        <end position="144"/>
    </location>
</feature>
<dbReference type="AlphaFoldDB" id="A0A1L6J716"/>
<dbReference type="GeneID" id="44131754"/>
<dbReference type="EMBL" id="QQYZ01000004">
    <property type="protein sequence ID" value="RSY88100.1"/>
    <property type="molecule type" value="Genomic_DNA"/>
</dbReference>
<dbReference type="OrthoDB" id="9797456at2"/>
<dbReference type="GO" id="GO:0016747">
    <property type="term" value="F:acyltransferase activity, transferring groups other than amino-acyl groups"/>
    <property type="evidence" value="ECO:0007669"/>
    <property type="project" value="InterPro"/>
</dbReference>
<evidence type="ECO:0000313" key="6">
    <source>
        <dbReference type="Proteomes" id="UP000286681"/>
    </source>
</evidence>
<keyword evidence="2" id="KW-0808">Transferase</keyword>
<dbReference type="Proteomes" id="UP000286681">
    <property type="component" value="Unassembled WGS sequence"/>
</dbReference>
<reference evidence="6 7" key="3">
    <citation type="submission" date="2018-07" db="EMBL/GenBank/DDBJ databases">
        <title>Genomic and Epidemiologic Investigation of an Indolent Hospital Outbreak.</title>
        <authorList>
            <person name="Johnson R.C."/>
            <person name="Deming C."/>
            <person name="Conlan S."/>
            <person name="Zellmer C.J."/>
            <person name="Michelin A.V."/>
            <person name="Lee-Lin S."/>
            <person name="Thomas P.J."/>
            <person name="Park M."/>
            <person name="Weingarten R.A."/>
            <person name="Less J."/>
            <person name="Dekker J.P."/>
            <person name="Frank K.M."/>
            <person name="Musser K.A."/>
            <person name="Mcquiston J.R."/>
            <person name="Henderson D.K."/>
            <person name="Lau A.F."/>
            <person name="Palmore T.N."/>
            <person name="Segre J.A."/>
        </authorList>
    </citation>
    <scope>NUCLEOTIDE SEQUENCE [LARGE SCALE GENOMIC DNA]</scope>
    <source>
        <strain evidence="4 7">SK-CDC1_0717</strain>
        <strain evidence="3 6">SK-NIH.Env10_0317</strain>
    </source>
</reference>
<dbReference type="PROSITE" id="PS51186">
    <property type="entry name" value="GNAT"/>
    <property type="match status" value="1"/>
</dbReference>
<dbReference type="InterPro" id="IPR016181">
    <property type="entry name" value="Acyl_CoA_acyltransferase"/>
</dbReference>
<dbReference type="PANTHER" id="PTHR43233">
    <property type="entry name" value="FAMILY N-ACETYLTRANSFERASE, PUTATIVE (AFU_ORTHOLOGUE AFUA_6G03350)-RELATED"/>
    <property type="match status" value="1"/>
</dbReference>
<gene>
    <name evidence="2" type="ORF">BRX40_04185</name>
    <name evidence="3" type="ORF">CA257_01825</name>
    <name evidence="4" type="ORF">DAH66_06550</name>
</gene>
<dbReference type="CDD" id="cd04301">
    <property type="entry name" value="NAT_SF"/>
    <property type="match status" value="1"/>
</dbReference>
<reference evidence="2" key="1">
    <citation type="submission" date="2016-12" db="EMBL/GenBank/DDBJ databases">
        <title>Whole genome sequencing of Sphingomonas koreensis.</title>
        <authorList>
            <person name="Conlan S."/>
            <person name="Thomas P.J."/>
            <person name="Mullikin J."/>
            <person name="Palmore T.N."/>
            <person name="Frank K.M."/>
            <person name="Segre J.A."/>
        </authorList>
    </citation>
    <scope>NUCLEOTIDE SEQUENCE</scope>
    <source>
        <strain evidence="2">ABOJV</strain>
    </source>
</reference>
<evidence type="ECO:0000313" key="7">
    <source>
        <dbReference type="Proteomes" id="UP000287746"/>
    </source>
</evidence>
<protein>
    <submittedName>
        <fullName evidence="2 3">N-acetyltransferase</fullName>
    </submittedName>
</protein>
<keyword evidence="5" id="KW-1185">Reference proteome</keyword>
<dbReference type="Proteomes" id="UP000185161">
    <property type="component" value="Chromosome"/>
</dbReference>
<dbReference type="Pfam" id="PF00583">
    <property type="entry name" value="Acetyltransf_1"/>
    <property type="match status" value="1"/>
</dbReference>